<protein>
    <submittedName>
        <fullName evidence="2">Uncharacterized protein</fullName>
    </submittedName>
</protein>
<sequence>MPQPKVSIVTGANAGLGKEVTAGLMAEGHHVIMACRNLQKCRTRQRLKGRALAVLVNNAGIMGAATSSSTDDNHVRVNHMGPFLLTRLLLPFMGAGSRIVTVASRAHMQGSLHIADGRIQGKPSFWYLQYARSKLCNVLFTAELLRRLEANHSPITAYSVSPGRVATNIYDNMPAWQRCFVKPLANWFFQTPRQGAATVLYACLASELEGRNVLYLKDCKEAPASATARDADLAKSLWQVSSQEVGMPED</sequence>
<reference evidence="2 3" key="1">
    <citation type="journal article" date="2024" name="Nat. Commun.">
        <title>Phylogenomics reveals the evolutionary origins of lichenization in chlorophyte algae.</title>
        <authorList>
            <person name="Puginier C."/>
            <person name="Libourel C."/>
            <person name="Otte J."/>
            <person name="Skaloud P."/>
            <person name="Haon M."/>
            <person name="Grisel S."/>
            <person name="Petersen M."/>
            <person name="Berrin J.G."/>
            <person name="Delaux P.M."/>
            <person name="Dal Grande F."/>
            <person name="Keller J."/>
        </authorList>
    </citation>
    <scope>NUCLEOTIDE SEQUENCE [LARGE SCALE GENOMIC DNA]</scope>
    <source>
        <strain evidence="2 3">SAG 2043</strain>
    </source>
</reference>
<dbReference type="Proteomes" id="UP001489004">
    <property type="component" value="Unassembled WGS sequence"/>
</dbReference>
<comment type="caution">
    <text evidence="2">The sequence shown here is derived from an EMBL/GenBank/DDBJ whole genome shotgun (WGS) entry which is preliminary data.</text>
</comment>
<accession>A0AAW1PPG3</accession>
<dbReference type="Gene3D" id="3.40.50.720">
    <property type="entry name" value="NAD(P)-binding Rossmann-like Domain"/>
    <property type="match status" value="2"/>
</dbReference>
<gene>
    <name evidence="2" type="ORF">WJX72_011942</name>
</gene>
<dbReference type="AlphaFoldDB" id="A0AAW1PPG3"/>
<dbReference type="PANTHER" id="PTHR43157:SF31">
    <property type="entry name" value="PHOSPHATIDYLINOSITOL-GLYCAN BIOSYNTHESIS CLASS F PROTEIN"/>
    <property type="match status" value="1"/>
</dbReference>
<keyword evidence="1" id="KW-0560">Oxidoreductase</keyword>
<evidence type="ECO:0000313" key="3">
    <source>
        <dbReference type="Proteomes" id="UP001489004"/>
    </source>
</evidence>
<dbReference type="InterPro" id="IPR002347">
    <property type="entry name" value="SDR_fam"/>
</dbReference>
<keyword evidence="3" id="KW-1185">Reference proteome</keyword>
<evidence type="ECO:0000256" key="1">
    <source>
        <dbReference type="ARBA" id="ARBA00023002"/>
    </source>
</evidence>
<dbReference type="EMBL" id="JALJOR010000009">
    <property type="protein sequence ID" value="KAK9811893.1"/>
    <property type="molecule type" value="Genomic_DNA"/>
</dbReference>
<dbReference type="GO" id="GO:0016491">
    <property type="term" value="F:oxidoreductase activity"/>
    <property type="evidence" value="ECO:0007669"/>
    <property type="project" value="UniProtKB-KW"/>
</dbReference>
<dbReference type="SUPFAM" id="SSF51735">
    <property type="entry name" value="NAD(P)-binding Rossmann-fold domains"/>
    <property type="match status" value="1"/>
</dbReference>
<organism evidence="2 3">
    <name type="scientific">[Myrmecia] bisecta</name>
    <dbReference type="NCBI Taxonomy" id="41462"/>
    <lineage>
        <taxon>Eukaryota</taxon>
        <taxon>Viridiplantae</taxon>
        <taxon>Chlorophyta</taxon>
        <taxon>core chlorophytes</taxon>
        <taxon>Trebouxiophyceae</taxon>
        <taxon>Trebouxiales</taxon>
        <taxon>Trebouxiaceae</taxon>
        <taxon>Myrmecia</taxon>
    </lineage>
</organism>
<dbReference type="PANTHER" id="PTHR43157">
    <property type="entry name" value="PHOSPHATIDYLINOSITOL-GLYCAN BIOSYNTHESIS CLASS F PROTEIN-RELATED"/>
    <property type="match status" value="1"/>
</dbReference>
<dbReference type="Pfam" id="PF00106">
    <property type="entry name" value="adh_short"/>
    <property type="match status" value="1"/>
</dbReference>
<proteinExistence type="predicted"/>
<dbReference type="InterPro" id="IPR036291">
    <property type="entry name" value="NAD(P)-bd_dom_sf"/>
</dbReference>
<dbReference type="PRINTS" id="PR00081">
    <property type="entry name" value="GDHRDH"/>
</dbReference>
<evidence type="ECO:0000313" key="2">
    <source>
        <dbReference type="EMBL" id="KAK9811893.1"/>
    </source>
</evidence>
<name>A0AAW1PPG3_9CHLO</name>